<accession>A0ABU6C964</accession>
<sequence length="140" mass="14770">MVRGHVIGEHGDGAVLCASTTTVNGQRVPLPLQWARDELRDCAARISASLGRTRSGPAGAVLSALRKSLALADGTEELSAPHNGGCLGIDLRSTQGQPAACLPELNDAEQRQFTATHHKLRVAYHDLTTHLGMTVPSLTT</sequence>
<organism evidence="1 2">
    <name type="scientific">Streptomyces kunmingensis</name>
    <dbReference type="NCBI Taxonomy" id="68225"/>
    <lineage>
        <taxon>Bacteria</taxon>
        <taxon>Bacillati</taxon>
        <taxon>Actinomycetota</taxon>
        <taxon>Actinomycetes</taxon>
        <taxon>Kitasatosporales</taxon>
        <taxon>Streptomycetaceae</taxon>
        <taxon>Streptomyces</taxon>
    </lineage>
</organism>
<dbReference type="EMBL" id="JAOZYB010000084">
    <property type="protein sequence ID" value="MEB3961259.1"/>
    <property type="molecule type" value="Genomic_DNA"/>
</dbReference>
<dbReference type="InterPro" id="IPR015955">
    <property type="entry name" value="Lactate_DH/Glyco_Ohase_4_C"/>
</dbReference>
<dbReference type="RefSeq" id="WP_324768505.1">
    <property type="nucleotide sequence ID" value="NZ_BAAATS010000073.1"/>
</dbReference>
<keyword evidence="2" id="KW-1185">Reference proteome</keyword>
<name>A0ABU6C964_9ACTN</name>
<evidence type="ECO:0000313" key="1">
    <source>
        <dbReference type="EMBL" id="MEB3961259.1"/>
    </source>
</evidence>
<comment type="caution">
    <text evidence="1">The sequence shown here is derived from an EMBL/GenBank/DDBJ whole genome shotgun (WGS) entry which is preliminary data.</text>
</comment>
<reference evidence="1 2" key="1">
    <citation type="submission" date="2022-10" db="EMBL/GenBank/DDBJ databases">
        <authorList>
            <person name="Xie J."/>
            <person name="Shen N."/>
        </authorList>
    </citation>
    <scope>NUCLEOTIDE SEQUENCE [LARGE SCALE GENOMIC DNA]</scope>
    <source>
        <strain evidence="1 2">DSM 41681</strain>
    </source>
</reference>
<dbReference type="SUPFAM" id="SSF56327">
    <property type="entry name" value="LDH C-terminal domain-like"/>
    <property type="match status" value="1"/>
</dbReference>
<protein>
    <submittedName>
        <fullName evidence="1">Uncharacterized protein</fullName>
    </submittedName>
</protein>
<gene>
    <name evidence="1" type="ORF">OKJ48_13520</name>
</gene>
<dbReference type="Gene3D" id="3.90.110.10">
    <property type="entry name" value="Lactate dehydrogenase/glycoside hydrolase, family 4, C-terminal"/>
    <property type="match status" value="1"/>
</dbReference>
<evidence type="ECO:0000313" key="2">
    <source>
        <dbReference type="Proteomes" id="UP001352223"/>
    </source>
</evidence>
<dbReference type="Proteomes" id="UP001352223">
    <property type="component" value="Unassembled WGS sequence"/>
</dbReference>
<proteinExistence type="predicted"/>